<keyword evidence="15" id="KW-1185">Reference proteome</keyword>
<dbReference type="InterPro" id="IPR041209">
    <property type="entry name" value="P115_Arm_rpt"/>
</dbReference>
<dbReference type="RefSeq" id="XP_034118573.2">
    <property type="nucleotide sequence ID" value="XM_034262682.2"/>
</dbReference>
<evidence type="ECO:0000256" key="1">
    <source>
        <dbReference type="ARBA" id="ARBA00004395"/>
    </source>
</evidence>
<keyword evidence="8 11" id="KW-0175">Coiled coil</keyword>
<dbReference type="InterPro" id="IPR006955">
    <property type="entry name" value="Uso1_p115_C"/>
</dbReference>
<dbReference type="OrthoDB" id="198977at2759"/>
<keyword evidence="9" id="KW-0472">Membrane</keyword>
<dbReference type="InterPro" id="IPR016024">
    <property type="entry name" value="ARM-type_fold"/>
</dbReference>
<dbReference type="GO" id="GO:0005795">
    <property type="term" value="C:Golgi stack"/>
    <property type="evidence" value="ECO:0007669"/>
    <property type="project" value="TreeGrafter"/>
</dbReference>
<organism evidence="15 16">
    <name type="scientific">Drosophila albomicans</name>
    <name type="common">Fruit fly</name>
    <dbReference type="NCBI Taxonomy" id="7291"/>
    <lineage>
        <taxon>Eukaryota</taxon>
        <taxon>Metazoa</taxon>
        <taxon>Ecdysozoa</taxon>
        <taxon>Arthropoda</taxon>
        <taxon>Hexapoda</taxon>
        <taxon>Insecta</taxon>
        <taxon>Pterygota</taxon>
        <taxon>Neoptera</taxon>
        <taxon>Endopterygota</taxon>
        <taxon>Diptera</taxon>
        <taxon>Brachycera</taxon>
        <taxon>Muscomorpha</taxon>
        <taxon>Ephydroidea</taxon>
        <taxon>Drosophilidae</taxon>
        <taxon>Drosophila</taxon>
    </lineage>
</organism>
<keyword evidence="7" id="KW-0333">Golgi apparatus</keyword>
<sequence>MEFLKSGIKTVLGSSEPGQQPSAAETVEKLVDRVFSSTLLEDRRDACRALKALSRKYRIEVGAQGMPPLVQVLQNDGQDAEIISYALDTLCNIVTSEEFDEEADNPAVSVNVGEQFTEMFIKSPEHVTLVMGYLDEYDFRVRRAAIQLITSLIANKTRELQELVLVSPMGVSKLMDLLTDSREVIRNDVLLLLIELTKGNSNIQKIVAFENAFDRLFDIVREEGCSDGGIVVEDCLILLLNLLKNNSSNQQFFKEGSYIQRLAPMFVLNNNNGSASNDLDGDGVWTPQKVSNFHCLLQVVRALVTPSNQQQVVNACQRVMQKSQLLQALCDILMSSGVPADILTETINAVAEVVRGDRDNQDELSRVLAPSQPPRPAIVVLLMSMINEKQLLALRCAVLYCFECYLYRNSDGQRAVVQTLLPSSASDVSSLSTGQLLCTGLFSTDTLANWFSAVAIMHTLVENVAQKEELLRVLLATPGGVRPITLLEQCTDLMQQERYRLQSKVGLLMLLSVWLAHCPGAVKALLETQGTMAYLTAQLCANEHDEREYLVQGMCAFLMGLCIQFNDNSLPNQRREDISQLIIKRIGQETFCNKLSEVSRHEAYSRACKQAQIRAKGASELLLDYEYCKLYKGLEALIAKLVSGFDVDGIELTELTLSSEASALVAQYKGIIRGMDTQIQTLQQSAKELEQQHSELKQQLEQEQTLKAQLADQNTLLKAQLTAAAAQQQQQQHHSTDSPTHNGAVGVAVVQDEELNAARYQANMYFAENIRLTKELETLRQQLAAEKQRADGAQDSLRATQKDQEDLLELLADQEAKLARYETPVEAAATAATVETANR</sequence>
<comment type="subcellular location">
    <subcellularLocation>
        <location evidence="2">Cytoplasm</location>
    </subcellularLocation>
    <subcellularLocation>
        <location evidence="1">Golgi apparatus membrane</location>
        <topology evidence="1">Peripheral membrane protein</topology>
    </subcellularLocation>
</comment>
<gene>
    <name evidence="16" type="primary">LOC117577769</name>
</gene>
<evidence type="ECO:0000256" key="5">
    <source>
        <dbReference type="ARBA" id="ARBA00022490"/>
    </source>
</evidence>
<keyword evidence="6" id="KW-0677">Repeat</keyword>
<dbReference type="GO" id="GO:0009653">
    <property type="term" value="P:anatomical structure morphogenesis"/>
    <property type="evidence" value="ECO:0007669"/>
    <property type="project" value="UniProtKB-ARBA"/>
</dbReference>
<reference evidence="16" key="1">
    <citation type="submission" date="2025-08" db="UniProtKB">
        <authorList>
            <consortium name="RefSeq"/>
        </authorList>
    </citation>
    <scope>IDENTIFICATION</scope>
    <source>
        <strain evidence="16">15112-1751.03</strain>
        <tissue evidence="16">Whole Adult</tissue>
    </source>
</reference>
<evidence type="ECO:0000259" key="13">
    <source>
        <dbReference type="Pfam" id="PF04869"/>
    </source>
</evidence>
<name>A0A6P8XYH1_DROAB</name>
<dbReference type="GO" id="GO:0005783">
    <property type="term" value="C:endoplasmic reticulum"/>
    <property type="evidence" value="ECO:0007669"/>
    <property type="project" value="TreeGrafter"/>
</dbReference>
<feature type="coiled-coil region" evidence="11">
    <location>
        <begin position="769"/>
        <end position="817"/>
    </location>
</feature>
<dbReference type="FunFam" id="1.25.10.10:FF:000394">
    <property type="entry name" value="general vesicular transport factor p115"/>
    <property type="match status" value="1"/>
</dbReference>
<feature type="coiled-coil region" evidence="11">
    <location>
        <begin position="672"/>
        <end position="720"/>
    </location>
</feature>
<dbReference type="Pfam" id="PF04871">
    <property type="entry name" value="Uso1_p115_C"/>
    <property type="match status" value="1"/>
</dbReference>
<dbReference type="InterPro" id="IPR011989">
    <property type="entry name" value="ARM-like"/>
</dbReference>
<feature type="domain" description="Uso1/p115-like vesicle tethering protein C-terminal" evidence="14">
    <location>
        <begin position="700"/>
        <end position="823"/>
    </location>
</feature>
<evidence type="ECO:0000256" key="10">
    <source>
        <dbReference type="PROSITE-ProRule" id="PRU00259"/>
    </source>
</evidence>
<feature type="repeat" description="ARM" evidence="10">
    <location>
        <begin position="64"/>
        <end position="98"/>
    </location>
</feature>
<feature type="region of interest" description="Disordered" evidence="12">
    <location>
        <begin position="1"/>
        <end position="23"/>
    </location>
</feature>
<evidence type="ECO:0000256" key="7">
    <source>
        <dbReference type="ARBA" id="ARBA00023034"/>
    </source>
</evidence>
<feature type="domain" description="Vesicle tethering protein Uso1/P115-like head" evidence="13">
    <location>
        <begin position="375"/>
        <end position="640"/>
    </location>
</feature>
<evidence type="ECO:0000256" key="6">
    <source>
        <dbReference type="ARBA" id="ARBA00022737"/>
    </source>
</evidence>
<dbReference type="InterPro" id="IPR000225">
    <property type="entry name" value="Armadillo"/>
</dbReference>
<dbReference type="GO" id="GO:0000139">
    <property type="term" value="C:Golgi membrane"/>
    <property type="evidence" value="ECO:0007669"/>
    <property type="project" value="UniProtKB-SubCell"/>
</dbReference>
<evidence type="ECO:0000256" key="12">
    <source>
        <dbReference type="SAM" id="MobiDB-lite"/>
    </source>
</evidence>
<evidence type="ECO:0000256" key="3">
    <source>
        <dbReference type="ARBA" id="ARBA00006960"/>
    </source>
</evidence>
<dbReference type="GO" id="GO:0048211">
    <property type="term" value="P:Golgi vesicle docking"/>
    <property type="evidence" value="ECO:0007669"/>
    <property type="project" value="TreeGrafter"/>
</dbReference>
<dbReference type="InterPro" id="IPR024095">
    <property type="entry name" value="Vesicle_P115"/>
</dbReference>
<feature type="compositionally biased region" description="Polar residues" evidence="12">
    <location>
        <begin position="12"/>
        <end position="23"/>
    </location>
</feature>
<dbReference type="GO" id="GO:0012507">
    <property type="term" value="C:ER to Golgi transport vesicle membrane"/>
    <property type="evidence" value="ECO:0007669"/>
    <property type="project" value="TreeGrafter"/>
</dbReference>
<dbReference type="GeneID" id="117577769"/>
<dbReference type="PANTHER" id="PTHR10013">
    <property type="entry name" value="GENERAL VESICULAR TRANSPORT FACTOR P115"/>
    <property type="match status" value="1"/>
</dbReference>
<dbReference type="AlphaFoldDB" id="A0A6P8XYH1"/>
<dbReference type="Pfam" id="PF04869">
    <property type="entry name" value="Uso1_p115_head"/>
    <property type="match status" value="1"/>
</dbReference>
<dbReference type="SMART" id="SM00185">
    <property type="entry name" value="ARM"/>
    <property type="match status" value="2"/>
</dbReference>
<evidence type="ECO:0000313" key="15">
    <source>
        <dbReference type="Proteomes" id="UP000515160"/>
    </source>
</evidence>
<evidence type="ECO:0000256" key="9">
    <source>
        <dbReference type="ARBA" id="ARBA00023136"/>
    </source>
</evidence>
<dbReference type="Pfam" id="PF18770">
    <property type="entry name" value="Arm_vescicular"/>
    <property type="match status" value="1"/>
</dbReference>
<evidence type="ECO:0000259" key="14">
    <source>
        <dbReference type="Pfam" id="PF04871"/>
    </source>
</evidence>
<dbReference type="InterPro" id="IPR006953">
    <property type="entry name" value="Vesicle_Uso1_P115_head"/>
</dbReference>
<dbReference type="PROSITE" id="PS50176">
    <property type="entry name" value="ARM_REPEAT"/>
    <property type="match status" value="1"/>
</dbReference>
<dbReference type="Proteomes" id="UP000515160">
    <property type="component" value="Chromosome X"/>
</dbReference>
<dbReference type="SUPFAM" id="SSF48371">
    <property type="entry name" value="ARM repeat"/>
    <property type="match status" value="1"/>
</dbReference>
<dbReference type="GO" id="GO:0048280">
    <property type="term" value="P:vesicle fusion with Golgi apparatus"/>
    <property type="evidence" value="ECO:0007669"/>
    <property type="project" value="InterPro"/>
</dbReference>
<keyword evidence="5" id="KW-0963">Cytoplasm</keyword>
<evidence type="ECO:0000256" key="2">
    <source>
        <dbReference type="ARBA" id="ARBA00004496"/>
    </source>
</evidence>
<evidence type="ECO:0000256" key="8">
    <source>
        <dbReference type="ARBA" id="ARBA00023054"/>
    </source>
</evidence>
<dbReference type="GO" id="GO:0045056">
    <property type="term" value="P:transcytosis"/>
    <property type="evidence" value="ECO:0007669"/>
    <property type="project" value="TreeGrafter"/>
</dbReference>
<protein>
    <recommendedName>
        <fullName evidence="4">General vesicular transport factor p115</fullName>
    </recommendedName>
</protein>
<dbReference type="GO" id="GO:0006888">
    <property type="term" value="P:endoplasmic reticulum to Golgi vesicle-mediated transport"/>
    <property type="evidence" value="ECO:0007669"/>
    <property type="project" value="TreeGrafter"/>
</dbReference>
<evidence type="ECO:0000256" key="4">
    <source>
        <dbReference type="ARBA" id="ARBA00018243"/>
    </source>
</evidence>
<dbReference type="Gene3D" id="1.25.10.10">
    <property type="entry name" value="Leucine-rich Repeat Variant"/>
    <property type="match status" value="1"/>
</dbReference>
<dbReference type="PANTHER" id="PTHR10013:SF0">
    <property type="entry name" value="GENERAL VESICULAR TRANSPORT FACTOR P115"/>
    <property type="match status" value="1"/>
</dbReference>
<evidence type="ECO:0000313" key="16">
    <source>
        <dbReference type="RefSeq" id="XP_034118573.2"/>
    </source>
</evidence>
<proteinExistence type="inferred from homology"/>
<dbReference type="CTD" id="31698"/>
<dbReference type="GO" id="GO:0006886">
    <property type="term" value="P:intracellular protein transport"/>
    <property type="evidence" value="ECO:0007669"/>
    <property type="project" value="InterPro"/>
</dbReference>
<evidence type="ECO:0000256" key="11">
    <source>
        <dbReference type="SAM" id="Coils"/>
    </source>
</evidence>
<accession>A0A6P8XYH1</accession>
<comment type="similarity">
    <text evidence="3">Belongs to the VDP/USO1/EDE1 family.</text>
</comment>